<evidence type="ECO:0000256" key="3">
    <source>
        <dbReference type="ARBA" id="ARBA00023242"/>
    </source>
</evidence>
<dbReference type="Pfam" id="PF22770">
    <property type="entry name" value="POP1_C"/>
    <property type="match status" value="1"/>
</dbReference>
<dbReference type="Pfam" id="PF06978">
    <property type="entry name" value="POP1_N"/>
    <property type="match status" value="1"/>
</dbReference>
<keyword evidence="3" id="KW-0539">Nucleus</keyword>
<dbReference type="PANTHER" id="PTHR22731:SF3">
    <property type="entry name" value="RIBONUCLEASES P_MRP PROTEIN SUBUNIT POP1"/>
    <property type="match status" value="1"/>
</dbReference>
<feature type="domain" description="POPLD" evidence="7">
    <location>
        <begin position="554"/>
        <end position="630"/>
    </location>
</feature>
<feature type="region of interest" description="Disordered" evidence="4">
    <location>
        <begin position="55"/>
        <end position="95"/>
    </location>
</feature>
<dbReference type="InterPro" id="IPR012590">
    <property type="entry name" value="POPLD_dom"/>
</dbReference>
<evidence type="ECO:0000256" key="5">
    <source>
        <dbReference type="SAM" id="Phobius"/>
    </source>
</evidence>
<name>A0A7J6ECP7_CANSA</name>
<comment type="caution">
    <text evidence="9">The sequence shown here is derived from an EMBL/GenBank/DDBJ whole genome shotgun (WGS) entry which is preliminary data.</text>
</comment>
<evidence type="ECO:0000313" key="10">
    <source>
        <dbReference type="Proteomes" id="UP000583929"/>
    </source>
</evidence>
<dbReference type="GO" id="GO:0005655">
    <property type="term" value="C:nucleolar ribonuclease P complex"/>
    <property type="evidence" value="ECO:0007669"/>
    <property type="project" value="InterPro"/>
</dbReference>
<dbReference type="PANTHER" id="PTHR22731">
    <property type="entry name" value="RIBONUCLEASES P/MRP PROTEIN SUBUNIT POP1"/>
    <property type="match status" value="1"/>
</dbReference>
<gene>
    <name evidence="9" type="ORF">G4B88_002829</name>
</gene>
<feature type="domain" description="Pop1 N-terminal" evidence="6">
    <location>
        <begin position="113"/>
        <end position="141"/>
    </location>
</feature>
<dbReference type="InterPro" id="IPR039182">
    <property type="entry name" value="Pop1"/>
</dbReference>
<protein>
    <submittedName>
        <fullName evidence="9">Uncharacterized protein</fullName>
    </submittedName>
</protein>
<feature type="transmembrane region" description="Helical" evidence="5">
    <location>
        <begin position="163"/>
        <end position="189"/>
    </location>
</feature>
<evidence type="ECO:0000259" key="7">
    <source>
        <dbReference type="Pfam" id="PF08170"/>
    </source>
</evidence>
<evidence type="ECO:0000256" key="1">
    <source>
        <dbReference type="ARBA" id="ARBA00004123"/>
    </source>
</evidence>
<sequence>MGSNGGTKRLQLSSQTIQKLNVQKFAEARTAELESLHSIVGNRLNGDFRCRRSKRRRTTSFNSKAAKRRRNLDDEKKENTNTNTSSSSSIPRRRIRRRAELKINPEEGFSVTQDGTKRLRTHVWYAKRFTMTKLWGYYIPLGLHGSSSSQACGLLPQGLRFRVLLGTYIVIAIVYWSPNIVGLITMSILGTRKGSSNGQTCGLLPQGSGRGSRALLKWFRNGALIHDASYHVPIQLEGPEGSLMSILSAVLVPSQPGYSGDVSNFIISGAIYDNAMLHHIGAPVSKPIAPVSYMWRPCSLRNRDNAAAAAAADAVNGLGSVKPDTTDFGSCFRQLWVWIHASAFDEGYGALKFACQKEMEEKDILIRCFSREGQLAKLQVMGSKAFEVLQKALSVTRISEDSQQVDKKNCVLENEDHISSKAMLSLSVMDPRTITKKRTTPNVPEAVSNDMPCDNPENEIRELGSISETSDRREESFPSSSELDSNSTLDNRSLWDASSSVSPPVAENILCKEKNEQQKKFFYLDRPTSTEVQCSRCCPIMLLKDKNKEGLAIGWSIVLPLSWVRAFWIPLVSKGARAIGLREKHWVASELGLPCFPSDFPDCNAYSSLKATEAASFDQKEQLHPLSTRPLRVPVLPPWDSVQITLNKLLATIGDDNNNSASNSDSGCTSLDSLVPRTSSLLTNFLNEIKGDHLLLFPRIKNKKKSFSKLAKDESNHFEQGKTRVINNIIWNSKLCFLRVLLHAFKEGSFEEGAVICAPRSADISLWTSRIRSVRRRGLQIPESAVTSYFKEDSSGKWELQMPEDPTTNHRMPIGFVTTGFVRGSKKKLVAEAFCEALLLAHLRKEQWWNEEDSEVKQQQRRKKEIYVLVRNLRSTAYRLALATIVLEHQVDDVDFL</sequence>
<feature type="domain" description="POP1 C-terminal" evidence="8">
    <location>
        <begin position="791"/>
        <end position="886"/>
    </location>
</feature>
<feature type="region of interest" description="Disordered" evidence="4">
    <location>
        <begin position="433"/>
        <end position="488"/>
    </location>
</feature>
<evidence type="ECO:0000259" key="6">
    <source>
        <dbReference type="Pfam" id="PF06978"/>
    </source>
</evidence>
<dbReference type="EMBL" id="JAATIQ010000433">
    <property type="protein sequence ID" value="KAF4356217.1"/>
    <property type="molecule type" value="Genomic_DNA"/>
</dbReference>
<feature type="compositionally biased region" description="Polar residues" evidence="4">
    <location>
        <begin position="477"/>
        <end position="488"/>
    </location>
</feature>
<dbReference type="GO" id="GO:0001682">
    <property type="term" value="P:tRNA 5'-leader removal"/>
    <property type="evidence" value="ECO:0007669"/>
    <property type="project" value="InterPro"/>
</dbReference>
<organism evidence="9 10">
    <name type="scientific">Cannabis sativa</name>
    <name type="common">Hemp</name>
    <name type="synonym">Marijuana</name>
    <dbReference type="NCBI Taxonomy" id="3483"/>
    <lineage>
        <taxon>Eukaryota</taxon>
        <taxon>Viridiplantae</taxon>
        <taxon>Streptophyta</taxon>
        <taxon>Embryophyta</taxon>
        <taxon>Tracheophyta</taxon>
        <taxon>Spermatophyta</taxon>
        <taxon>Magnoliopsida</taxon>
        <taxon>eudicotyledons</taxon>
        <taxon>Gunneridae</taxon>
        <taxon>Pentapetalae</taxon>
        <taxon>rosids</taxon>
        <taxon>fabids</taxon>
        <taxon>Rosales</taxon>
        <taxon>Cannabaceae</taxon>
        <taxon>Cannabis</taxon>
    </lineage>
</organism>
<reference evidence="9 10" key="1">
    <citation type="journal article" date="2020" name="bioRxiv">
        <title>Sequence and annotation of 42 cannabis genomes reveals extensive copy number variation in cannabinoid synthesis and pathogen resistance genes.</title>
        <authorList>
            <person name="Mckernan K.J."/>
            <person name="Helbert Y."/>
            <person name="Kane L.T."/>
            <person name="Ebling H."/>
            <person name="Zhang L."/>
            <person name="Liu B."/>
            <person name="Eaton Z."/>
            <person name="Mclaughlin S."/>
            <person name="Kingan S."/>
            <person name="Baybayan P."/>
            <person name="Concepcion G."/>
            <person name="Jordan M."/>
            <person name="Riva A."/>
            <person name="Barbazuk W."/>
            <person name="Harkins T."/>
        </authorList>
    </citation>
    <scope>NUCLEOTIDE SEQUENCE [LARGE SCALE GENOMIC DNA]</scope>
    <source>
        <strain evidence="10">cv. Jamaican Lion 4</strain>
        <tissue evidence="9">Leaf</tissue>
    </source>
</reference>
<accession>A0A7J6ECP7</accession>
<keyword evidence="5" id="KW-0472">Membrane</keyword>
<keyword evidence="5" id="KW-1133">Transmembrane helix</keyword>
<keyword evidence="2" id="KW-0819">tRNA processing</keyword>
<dbReference type="GO" id="GO:0000172">
    <property type="term" value="C:ribonuclease MRP complex"/>
    <property type="evidence" value="ECO:0007669"/>
    <property type="project" value="InterPro"/>
</dbReference>
<evidence type="ECO:0000256" key="2">
    <source>
        <dbReference type="ARBA" id="ARBA00022694"/>
    </source>
</evidence>
<dbReference type="InterPro" id="IPR055079">
    <property type="entry name" value="POP1_C"/>
</dbReference>
<keyword evidence="5" id="KW-0812">Transmembrane</keyword>
<evidence type="ECO:0000259" key="8">
    <source>
        <dbReference type="Pfam" id="PF22770"/>
    </source>
</evidence>
<dbReference type="Pfam" id="PF08170">
    <property type="entry name" value="POPLD"/>
    <property type="match status" value="1"/>
</dbReference>
<proteinExistence type="predicted"/>
<evidence type="ECO:0000256" key="4">
    <source>
        <dbReference type="SAM" id="MobiDB-lite"/>
    </source>
</evidence>
<evidence type="ECO:0000313" key="9">
    <source>
        <dbReference type="EMBL" id="KAF4356217.1"/>
    </source>
</evidence>
<dbReference type="InterPro" id="IPR009723">
    <property type="entry name" value="Pop1_N"/>
</dbReference>
<comment type="subcellular location">
    <subcellularLocation>
        <location evidence="1">Nucleus</location>
    </subcellularLocation>
</comment>
<dbReference type="AlphaFoldDB" id="A0A7J6ECP7"/>
<keyword evidence="10" id="KW-1185">Reference proteome</keyword>
<dbReference type="Proteomes" id="UP000583929">
    <property type="component" value="Unassembled WGS sequence"/>
</dbReference>